<feature type="compositionally biased region" description="Polar residues" evidence="1">
    <location>
        <begin position="157"/>
        <end position="172"/>
    </location>
</feature>
<feature type="compositionally biased region" description="Polar residues" evidence="1">
    <location>
        <begin position="223"/>
        <end position="238"/>
    </location>
</feature>
<feature type="compositionally biased region" description="Low complexity" evidence="1">
    <location>
        <begin position="70"/>
        <end position="83"/>
    </location>
</feature>
<sequence length="266" mass="28658">MNDSDLQEMGIKKGARMDILRTIKTASESNKITAVSTNSKAHQATRVVMSQTPVAMQNATPSGSGNIRQSPFYSPSSPTFSSPAHSHNGSPSMFQSSFFERDGVDNLEHQQHQQLNNESLRQIRFGCFGNETNNMEMLENEDNRRSIFNHGSRTEKLTASSEVIPSPSTRNHPSMFPPSRSLSIQPDGSSCSLFGKFTHPSGSLNNQAVGQSSSGLFGKLTHPSGSLNNQAVGQSSSGLFGKLTHPSGSLNNQAIGQSSSGLRQDE</sequence>
<organism evidence="2 3">
    <name type="scientific">Frankliniella fusca</name>
    <dbReference type="NCBI Taxonomy" id="407009"/>
    <lineage>
        <taxon>Eukaryota</taxon>
        <taxon>Metazoa</taxon>
        <taxon>Ecdysozoa</taxon>
        <taxon>Arthropoda</taxon>
        <taxon>Hexapoda</taxon>
        <taxon>Insecta</taxon>
        <taxon>Pterygota</taxon>
        <taxon>Neoptera</taxon>
        <taxon>Paraneoptera</taxon>
        <taxon>Thysanoptera</taxon>
        <taxon>Terebrantia</taxon>
        <taxon>Thripoidea</taxon>
        <taxon>Thripidae</taxon>
        <taxon>Frankliniella</taxon>
    </lineage>
</organism>
<evidence type="ECO:0000256" key="1">
    <source>
        <dbReference type="SAM" id="MobiDB-lite"/>
    </source>
</evidence>
<reference evidence="2" key="1">
    <citation type="submission" date="2021-07" db="EMBL/GenBank/DDBJ databases">
        <authorList>
            <person name="Catto M.A."/>
            <person name="Jacobson A."/>
            <person name="Kennedy G."/>
            <person name="Labadie P."/>
            <person name="Hunt B.G."/>
            <person name="Srinivasan R."/>
        </authorList>
    </citation>
    <scope>NUCLEOTIDE SEQUENCE</scope>
    <source>
        <strain evidence="2">PL_HMW_Pooled</strain>
        <tissue evidence="2">Head</tissue>
    </source>
</reference>
<feature type="region of interest" description="Disordered" evidence="1">
    <location>
        <begin position="56"/>
        <end position="90"/>
    </location>
</feature>
<protein>
    <submittedName>
        <fullName evidence="2">Phosphoribosylformylglycinamidine synthase subunit PurQ</fullName>
    </submittedName>
</protein>
<proteinExistence type="predicted"/>
<reference evidence="2" key="2">
    <citation type="journal article" date="2023" name="BMC Genomics">
        <title>Pest status, molecular evolution, and epigenetic factors derived from the genome assembly of Frankliniella fusca, a thysanopteran phytovirus vector.</title>
        <authorList>
            <person name="Catto M.A."/>
            <person name="Labadie P.E."/>
            <person name="Jacobson A.L."/>
            <person name="Kennedy G.G."/>
            <person name="Srinivasan R."/>
            <person name="Hunt B.G."/>
        </authorList>
    </citation>
    <scope>NUCLEOTIDE SEQUENCE</scope>
    <source>
        <strain evidence="2">PL_HMW_Pooled</strain>
    </source>
</reference>
<feature type="region of interest" description="Disordered" evidence="1">
    <location>
        <begin position="153"/>
        <end position="187"/>
    </location>
</feature>
<comment type="caution">
    <text evidence="2">The sequence shown here is derived from an EMBL/GenBank/DDBJ whole genome shotgun (WGS) entry which is preliminary data.</text>
</comment>
<feature type="non-terminal residue" evidence="2">
    <location>
        <position position="1"/>
    </location>
</feature>
<evidence type="ECO:0000313" key="2">
    <source>
        <dbReference type="EMBL" id="KAK3919947.1"/>
    </source>
</evidence>
<dbReference type="EMBL" id="JAHWGI010000985">
    <property type="protein sequence ID" value="KAK3919947.1"/>
    <property type="molecule type" value="Genomic_DNA"/>
</dbReference>
<name>A0AAE1HES9_9NEOP</name>
<feature type="compositionally biased region" description="Polar residues" evidence="1">
    <location>
        <begin position="246"/>
        <end position="266"/>
    </location>
</feature>
<evidence type="ECO:0000313" key="3">
    <source>
        <dbReference type="Proteomes" id="UP001219518"/>
    </source>
</evidence>
<keyword evidence="3" id="KW-1185">Reference proteome</keyword>
<feature type="region of interest" description="Disordered" evidence="1">
    <location>
        <begin position="215"/>
        <end position="266"/>
    </location>
</feature>
<dbReference type="Proteomes" id="UP001219518">
    <property type="component" value="Unassembled WGS sequence"/>
</dbReference>
<gene>
    <name evidence="2" type="ORF">KUF71_009234</name>
</gene>
<dbReference type="AlphaFoldDB" id="A0AAE1HES9"/>
<accession>A0AAE1HES9</accession>
<feature type="compositionally biased region" description="Polar residues" evidence="1">
    <location>
        <begin position="56"/>
        <end position="69"/>
    </location>
</feature>